<proteinExistence type="predicted"/>
<dbReference type="WormBase" id="F46B6.13">
    <property type="protein sequence ID" value="CE38355"/>
    <property type="gene ID" value="WBGene00044192"/>
</dbReference>
<sequence length="63" mass="7065">MLFFNQNLLLCVVLLVTIFATVSANIGDDFLIGGNDQNIGDTVDGSRYKRSPNPQIDYWDIWG</sequence>
<evidence type="ECO:0000313" key="3">
    <source>
        <dbReference type="Proteomes" id="UP000001940"/>
    </source>
</evidence>
<feature type="chain" id="PRO_5004250660" evidence="1">
    <location>
        <begin position="25"/>
        <end position="63"/>
    </location>
</feature>
<evidence type="ECO:0000256" key="1">
    <source>
        <dbReference type="SAM" id="SignalP"/>
    </source>
</evidence>
<dbReference type="KEGG" id="cel:CELE_F46B6.13"/>
<dbReference type="GeneID" id="3565826"/>
<dbReference type="PaxDb" id="6239-F46B6.13"/>
<evidence type="ECO:0000313" key="4">
    <source>
        <dbReference type="WormBase" id="F46B6.13"/>
    </source>
</evidence>
<dbReference type="STRING" id="6239.F46B6.13.1"/>
<evidence type="ECO:0000313" key="2">
    <source>
        <dbReference type="EMBL" id="CAI79222.1"/>
    </source>
</evidence>
<dbReference type="AlphaFoldDB" id="Q565A5"/>
<feature type="signal peptide" evidence="1">
    <location>
        <begin position="1"/>
        <end position="24"/>
    </location>
</feature>
<dbReference type="UCSC" id="F46B6.13">
    <property type="organism name" value="c. elegans"/>
</dbReference>
<keyword evidence="3" id="KW-1185">Reference proteome</keyword>
<dbReference type="Proteomes" id="UP000001940">
    <property type="component" value="Chromosome V"/>
</dbReference>
<dbReference type="CTD" id="3565826"/>
<accession>Q565A5</accession>
<dbReference type="HOGENOM" id="CLU_2887875_0_0_1"/>
<keyword evidence="1" id="KW-0732">Signal</keyword>
<dbReference type="Bgee" id="WBGene00044192">
    <property type="expression patterns" value="Expressed in larva and 2 other cell types or tissues"/>
</dbReference>
<protein>
    <submittedName>
        <fullName evidence="2">FIP (Fungus-Induced Protein) Related</fullName>
    </submittedName>
</protein>
<dbReference type="RefSeq" id="NP_001023934.1">
    <property type="nucleotide sequence ID" value="NM_001028763.1"/>
</dbReference>
<dbReference type="InParanoid" id="Q565A5"/>
<name>Q565A5_CAEEL</name>
<gene>
    <name evidence="2" type="ORF">CELE_F46B6.13</name>
    <name evidence="2 4" type="ORF">F46B6.13</name>
</gene>
<dbReference type="AGR" id="WB:WBGene00044192"/>
<dbReference type="EMBL" id="BX284605">
    <property type="protein sequence ID" value="CAI79222.1"/>
    <property type="molecule type" value="Genomic_DNA"/>
</dbReference>
<organism evidence="2 3">
    <name type="scientific">Caenorhabditis elegans</name>
    <dbReference type="NCBI Taxonomy" id="6239"/>
    <lineage>
        <taxon>Eukaryota</taxon>
        <taxon>Metazoa</taxon>
        <taxon>Ecdysozoa</taxon>
        <taxon>Nematoda</taxon>
        <taxon>Chromadorea</taxon>
        <taxon>Rhabditida</taxon>
        <taxon>Rhabditina</taxon>
        <taxon>Rhabditomorpha</taxon>
        <taxon>Rhabditoidea</taxon>
        <taxon>Rhabditidae</taxon>
        <taxon>Peloderinae</taxon>
        <taxon>Caenorhabditis</taxon>
    </lineage>
</organism>
<reference evidence="2 3" key="1">
    <citation type="journal article" date="1998" name="Science">
        <title>Genome sequence of the nematode C. elegans: a platform for investigating biology.</title>
        <authorList>
            <consortium name="The C. elegans sequencing consortium"/>
            <person name="Sulson J.E."/>
            <person name="Waterston R."/>
        </authorList>
    </citation>
    <scope>NUCLEOTIDE SEQUENCE [LARGE SCALE GENOMIC DNA]</scope>
    <source>
        <strain evidence="2 3">Bristol N2</strain>
    </source>
</reference>